<dbReference type="InterPro" id="IPR002710">
    <property type="entry name" value="Dilute_dom"/>
</dbReference>
<dbReference type="InterPro" id="IPR052072">
    <property type="entry name" value="Vascular_dev_regulator"/>
</dbReference>
<evidence type="ECO:0000259" key="1">
    <source>
        <dbReference type="PROSITE" id="PS51126"/>
    </source>
</evidence>
<dbReference type="OrthoDB" id="426293at2759"/>
<evidence type="ECO:0000313" key="3">
    <source>
        <dbReference type="Proteomes" id="UP000253551"/>
    </source>
</evidence>
<dbReference type="Proteomes" id="UP000253551">
    <property type="component" value="Unassembled WGS sequence"/>
</dbReference>
<keyword evidence="3" id="KW-1185">Reference proteome</keyword>
<organism evidence="2 3">
    <name type="scientific">Rhizopus stolonifer</name>
    <name type="common">Rhizopus nigricans</name>
    <dbReference type="NCBI Taxonomy" id="4846"/>
    <lineage>
        <taxon>Eukaryota</taxon>
        <taxon>Fungi</taxon>
        <taxon>Fungi incertae sedis</taxon>
        <taxon>Mucoromycota</taxon>
        <taxon>Mucoromycotina</taxon>
        <taxon>Mucoromycetes</taxon>
        <taxon>Mucorales</taxon>
        <taxon>Mucorineae</taxon>
        <taxon>Rhizopodaceae</taxon>
        <taxon>Rhizopus</taxon>
    </lineage>
</organism>
<comment type="caution">
    <text evidence="2">The sequence shown here is derived from an EMBL/GenBank/DDBJ whole genome shotgun (WGS) entry which is preliminary data.</text>
</comment>
<dbReference type="PROSITE" id="PS51126">
    <property type="entry name" value="DILUTE"/>
    <property type="match status" value="1"/>
</dbReference>
<dbReference type="AlphaFoldDB" id="A0A367KRD5"/>
<dbReference type="PANTHER" id="PTHR16027">
    <property type="entry name" value="DILUTE DOMAIN-CONTAINING PROTEIN YPR089W"/>
    <property type="match status" value="1"/>
</dbReference>
<dbReference type="PANTHER" id="PTHR16027:SF6">
    <property type="entry name" value="DILUTE DOMAIN-CONTAINING PROTEIN"/>
    <property type="match status" value="1"/>
</dbReference>
<reference evidence="2 3" key="1">
    <citation type="journal article" date="2018" name="G3 (Bethesda)">
        <title>Phylogenetic and Phylogenomic Definition of Rhizopus Species.</title>
        <authorList>
            <person name="Gryganskyi A.P."/>
            <person name="Golan J."/>
            <person name="Dolatabadi S."/>
            <person name="Mondo S."/>
            <person name="Robb S."/>
            <person name="Idnurm A."/>
            <person name="Muszewska A."/>
            <person name="Steczkiewicz K."/>
            <person name="Masonjones S."/>
            <person name="Liao H.L."/>
            <person name="Gajdeczka M.T."/>
            <person name="Anike F."/>
            <person name="Vuek A."/>
            <person name="Anishchenko I.M."/>
            <person name="Voigt K."/>
            <person name="de Hoog G.S."/>
            <person name="Smith M.E."/>
            <person name="Heitman J."/>
            <person name="Vilgalys R."/>
            <person name="Stajich J.E."/>
        </authorList>
    </citation>
    <scope>NUCLEOTIDE SEQUENCE [LARGE SCALE GENOMIC DNA]</scope>
    <source>
        <strain evidence="2 3">LSU 92-RS-03</strain>
    </source>
</reference>
<proteinExistence type="predicted"/>
<name>A0A367KRD5_RHIST</name>
<evidence type="ECO:0000313" key="2">
    <source>
        <dbReference type="EMBL" id="RCI04700.1"/>
    </source>
</evidence>
<dbReference type="SMART" id="SM01132">
    <property type="entry name" value="DIL"/>
    <property type="match status" value="1"/>
</dbReference>
<sequence length="302" mass="35010">TQRLAYWMANLCQLTSYLKKDLGLSVSTLEIQEVLSELISETYALFITESQKRLSKILEASLMDYESIQELEQVDFADNWYRFFRRSSVTSTKSLETTTSTASERKNSTDSCSSISTKATSLSMDTSSFAMSPYAVTRLISHLQSVLQSYYIPPTIMIQATAQFFHYLSCEIFNRILTNKKYMCRSRALQIRMNLSILEDWVRVSKLPPSLCQSFEPLVQLLQLLQCLSQIDDVDIFHSTVQSFDQLNTMQIRRCVQQYRYEISETPLLEQVLQYANQLVFENQQPSSIDAYPTKEDYRMKT</sequence>
<protein>
    <recommendedName>
        <fullName evidence="1">Dilute domain-containing protein</fullName>
    </recommendedName>
</protein>
<feature type="domain" description="Dilute" evidence="1">
    <location>
        <begin position="1"/>
        <end position="282"/>
    </location>
</feature>
<dbReference type="GO" id="GO:0051020">
    <property type="term" value="F:GTPase binding"/>
    <property type="evidence" value="ECO:0007669"/>
    <property type="project" value="TreeGrafter"/>
</dbReference>
<feature type="non-terminal residue" evidence="2">
    <location>
        <position position="1"/>
    </location>
</feature>
<gene>
    <name evidence="2" type="ORF">CU098_013174</name>
</gene>
<dbReference type="EMBL" id="PJQM01000603">
    <property type="protein sequence ID" value="RCI04700.1"/>
    <property type="molecule type" value="Genomic_DNA"/>
</dbReference>
<accession>A0A367KRD5</accession>
<dbReference type="STRING" id="4846.A0A367KRD5"/>
<dbReference type="Pfam" id="PF01843">
    <property type="entry name" value="DIL"/>
    <property type="match status" value="1"/>
</dbReference>